<organism evidence="3 4">
    <name type="scientific">Pseudomonas saponiphila</name>
    <dbReference type="NCBI Taxonomy" id="556534"/>
    <lineage>
        <taxon>Bacteria</taxon>
        <taxon>Pseudomonadati</taxon>
        <taxon>Pseudomonadota</taxon>
        <taxon>Gammaproteobacteria</taxon>
        <taxon>Pseudomonadales</taxon>
        <taxon>Pseudomonadaceae</taxon>
        <taxon>Pseudomonas</taxon>
    </lineage>
</organism>
<proteinExistence type="predicted"/>
<dbReference type="InterPro" id="IPR046847">
    <property type="entry name" value="Xre-like_HTH"/>
</dbReference>
<dbReference type="EMBL" id="FNTJ01000002">
    <property type="protein sequence ID" value="SEC94353.1"/>
    <property type="molecule type" value="Genomic_DNA"/>
</dbReference>
<evidence type="ECO:0000313" key="4">
    <source>
        <dbReference type="Proteomes" id="UP000198982"/>
    </source>
</evidence>
<evidence type="ECO:0000259" key="1">
    <source>
        <dbReference type="Pfam" id="PF09722"/>
    </source>
</evidence>
<gene>
    <name evidence="3" type="ORF">SAMN05216178_5492</name>
</gene>
<feature type="domain" description="Antitoxin Xre-like helix-turn-helix" evidence="2">
    <location>
        <begin position="41"/>
        <end position="103"/>
    </location>
</feature>
<dbReference type="RefSeq" id="WP_092319370.1">
    <property type="nucleotide sequence ID" value="NZ_FNTJ01000002.1"/>
</dbReference>
<name>A0A1H4WM13_9PSED</name>
<dbReference type="InterPro" id="IPR024467">
    <property type="entry name" value="Xre/MbcA/ParS-like_toxin-bd"/>
</dbReference>
<dbReference type="Proteomes" id="UP000198982">
    <property type="component" value="Unassembled WGS sequence"/>
</dbReference>
<dbReference type="Pfam" id="PF09722">
    <property type="entry name" value="Xre_MbcA_ParS_C"/>
    <property type="match status" value="1"/>
</dbReference>
<sequence length="161" mass="18032">MVALTDTGLTPKRRGKLVLKEQSSDILLGGRARFDDRISIYRLTEEGIPLTAIIKFVSSVPMLKDEQVLAKIIGLSERTLHRRLKTPDEPLNPEQSARAVRFAQVLAKAQEIFGSSEEAQDWMAKPVMGLDGHKPVDLLTNPIGFELVDEFLARLEYGVYQ</sequence>
<dbReference type="AlphaFoldDB" id="A0A1H4WM13"/>
<protein>
    <submittedName>
        <fullName evidence="3">Putative toxin-antitoxin system antitoxin component, TIGR02293 family</fullName>
    </submittedName>
</protein>
<accession>A0A1H4WM13</accession>
<dbReference type="GO" id="GO:0003677">
    <property type="term" value="F:DNA binding"/>
    <property type="evidence" value="ECO:0007669"/>
    <property type="project" value="InterPro"/>
</dbReference>
<evidence type="ECO:0000313" key="3">
    <source>
        <dbReference type="EMBL" id="SEC94353.1"/>
    </source>
</evidence>
<keyword evidence="4" id="KW-1185">Reference proteome</keyword>
<dbReference type="NCBIfam" id="TIGR02293">
    <property type="entry name" value="TAS_TIGR02293"/>
    <property type="match status" value="1"/>
</dbReference>
<feature type="domain" description="Antitoxin Xre/MbcA/ParS-like toxin-binding" evidence="1">
    <location>
        <begin position="109"/>
        <end position="158"/>
    </location>
</feature>
<evidence type="ECO:0000259" key="2">
    <source>
        <dbReference type="Pfam" id="PF20432"/>
    </source>
</evidence>
<dbReference type="InterPro" id="IPR011979">
    <property type="entry name" value="Antitox_Xre"/>
</dbReference>
<reference evidence="4" key="1">
    <citation type="submission" date="2016-10" db="EMBL/GenBank/DDBJ databases">
        <authorList>
            <person name="Varghese N."/>
            <person name="Submissions S."/>
        </authorList>
    </citation>
    <scope>NUCLEOTIDE SEQUENCE [LARGE SCALE GENOMIC DNA]</scope>
    <source>
        <strain evidence="4">DSM 9751</strain>
    </source>
</reference>
<dbReference type="Pfam" id="PF20432">
    <property type="entry name" value="Xre-like-HTH"/>
    <property type="match status" value="1"/>
</dbReference>